<sequence length="162" mass="17902">MRLILMRHAKSDWSGPATPDHDRPLNARGQASAIALGDWLRLHGYLPDEVLCSTATRTRETLDELALTAPVDYVSRLYHAEPWDMLDILRGGKGSCILMIGHNPGIAEFAQDLVSATPDHPRFHDYPTCATLVADFDVADWPEVTPGTGQVVDFIVPRDLTD</sequence>
<dbReference type="InterPro" id="IPR013078">
    <property type="entry name" value="His_Pase_superF_clade-1"/>
</dbReference>
<dbReference type="CDD" id="cd07067">
    <property type="entry name" value="HP_PGM_like"/>
    <property type="match status" value="1"/>
</dbReference>
<dbReference type="RefSeq" id="WP_379918022.1">
    <property type="nucleotide sequence ID" value="NZ_JBHUDD010000153.1"/>
</dbReference>
<dbReference type="InterPro" id="IPR029033">
    <property type="entry name" value="His_PPase_superfam"/>
</dbReference>
<evidence type="ECO:0000313" key="1">
    <source>
        <dbReference type="EMBL" id="MFD1511142.1"/>
    </source>
</evidence>
<comment type="caution">
    <text evidence="1">The sequence shown here is derived from an EMBL/GenBank/DDBJ whole genome shotgun (WGS) entry which is preliminary data.</text>
</comment>
<dbReference type="SMART" id="SM00855">
    <property type="entry name" value="PGAM"/>
    <property type="match status" value="1"/>
</dbReference>
<dbReference type="Gene3D" id="3.40.50.1240">
    <property type="entry name" value="Phosphoglycerate mutase-like"/>
    <property type="match status" value="1"/>
</dbReference>
<accession>A0ABW4EKX9</accession>
<name>A0ABW4EKX9_9RHOB</name>
<dbReference type="Pfam" id="PF00300">
    <property type="entry name" value="His_Phos_1"/>
    <property type="match status" value="1"/>
</dbReference>
<dbReference type="Proteomes" id="UP001597186">
    <property type="component" value="Unassembled WGS sequence"/>
</dbReference>
<reference evidence="2" key="1">
    <citation type="journal article" date="2019" name="Int. J. Syst. Evol. Microbiol.">
        <title>The Global Catalogue of Microorganisms (GCM) 10K type strain sequencing project: providing services to taxonomists for standard genome sequencing and annotation.</title>
        <authorList>
            <consortium name="The Broad Institute Genomics Platform"/>
            <consortium name="The Broad Institute Genome Sequencing Center for Infectious Disease"/>
            <person name="Wu L."/>
            <person name="Ma J."/>
        </authorList>
    </citation>
    <scope>NUCLEOTIDE SEQUENCE [LARGE SCALE GENOMIC DNA]</scope>
    <source>
        <strain evidence="2">CGMCC 1.12477</strain>
    </source>
</reference>
<evidence type="ECO:0000313" key="2">
    <source>
        <dbReference type="Proteomes" id="UP001597186"/>
    </source>
</evidence>
<dbReference type="PANTHER" id="PTHR47623:SF1">
    <property type="entry name" value="OS09G0287300 PROTEIN"/>
    <property type="match status" value="1"/>
</dbReference>
<keyword evidence="2" id="KW-1185">Reference proteome</keyword>
<organism evidence="1 2">
    <name type="scientific">Lacimonas salitolerans</name>
    <dbReference type="NCBI Taxonomy" id="1323750"/>
    <lineage>
        <taxon>Bacteria</taxon>
        <taxon>Pseudomonadati</taxon>
        <taxon>Pseudomonadota</taxon>
        <taxon>Alphaproteobacteria</taxon>
        <taxon>Rhodobacterales</taxon>
        <taxon>Paracoccaceae</taxon>
        <taxon>Lacimonas</taxon>
    </lineage>
</organism>
<dbReference type="SUPFAM" id="SSF53254">
    <property type="entry name" value="Phosphoglycerate mutase-like"/>
    <property type="match status" value="1"/>
</dbReference>
<dbReference type="PANTHER" id="PTHR47623">
    <property type="entry name" value="OS09G0287300 PROTEIN"/>
    <property type="match status" value="1"/>
</dbReference>
<gene>
    <name evidence="1" type="ORF">ACFTOW_17300</name>
</gene>
<protein>
    <submittedName>
        <fullName evidence="1">SixA phosphatase family protein</fullName>
    </submittedName>
</protein>
<proteinExistence type="predicted"/>
<dbReference type="EMBL" id="JBHUDD010000153">
    <property type="protein sequence ID" value="MFD1511142.1"/>
    <property type="molecule type" value="Genomic_DNA"/>
</dbReference>